<organism evidence="1 2">
    <name type="scientific">Marinobacterium lutimaris</name>
    <dbReference type="NCBI Taxonomy" id="568106"/>
    <lineage>
        <taxon>Bacteria</taxon>
        <taxon>Pseudomonadati</taxon>
        <taxon>Pseudomonadota</taxon>
        <taxon>Gammaproteobacteria</taxon>
        <taxon>Oceanospirillales</taxon>
        <taxon>Oceanospirillaceae</taxon>
        <taxon>Marinobacterium</taxon>
    </lineage>
</organism>
<accession>A0A1H5XSC6</accession>
<gene>
    <name evidence="1" type="ORF">SAMN05444390_1011487</name>
</gene>
<dbReference type="Proteomes" id="UP000236745">
    <property type="component" value="Unassembled WGS sequence"/>
</dbReference>
<protein>
    <submittedName>
        <fullName evidence="1">Uncharacterized protein</fullName>
    </submittedName>
</protein>
<sequence length="125" mass="14396">MLLTKESAKKRTAPEKHPLVTGHEVYLKLHKTGAEQIEYRRRQRELDKSFDREAEDYDSVHHGMALFALKAQFYAVDKTGAQLFEGETAQELLDNYEYPLMDAVCIKVQELEGADLTTSEAEKKY</sequence>
<dbReference type="EMBL" id="FNVQ01000001">
    <property type="protein sequence ID" value="SEG14631.1"/>
    <property type="molecule type" value="Genomic_DNA"/>
</dbReference>
<evidence type="ECO:0000313" key="2">
    <source>
        <dbReference type="Proteomes" id="UP000236745"/>
    </source>
</evidence>
<dbReference type="AlphaFoldDB" id="A0A1H5XSC6"/>
<evidence type="ECO:0000313" key="1">
    <source>
        <dbReference type="EMBL" id="SEG14631.1"/>
    </source>
</evidence>
<keyword evidence="2" id="KW-1185">Reference proteome</keyword>
<proteinExistence type="predicted"/>
<reference evidence="1 2" key="1">
    <citation type="submission" date="2016-10" db="EMBL/GenBank/DDBJ databases">
        <authorList>
            <person name="de Groot N.N."/>
        </authorList>
    </citation>
    <scope>NUCLEOTIDE SEQUENCE [LARGE SCALE GENOMIC DNA]</scope>
    <source>
        <strain evidence="1 2">DSM 22012</strain>
    </source>
</reference>
<name>A0A1H5XSC6_9GAMM</name>
<dbReference type="RefSeq" id="WP_104002388.1">
    <property type="nucleotide sequence ID" value="NZ_FNVQ01000001.1"/>
</dbReference>